<dbReference type="GO" id="GO:0000028">
    <property type="term" value="P:ribosomal small subunit assembly"/>
    <property type="evidence" value="ECO:0007669"/>
    <property type="project" value="TreeGrafter"/>
</dbReference>
<dbReference type="InterPro" id="IPR003728">
    <property type="entry name" value="Ribosome_maturation_RimP"/>
</dbReference>
<dbReference type="Pfam" id="PF17384">
    <property type="entry name" value="DUF150_C"/>
    <property type="match status" value="1"/>
</dbReference>
<comment type="function">
    <text evidence="3">Required for maturation of 30S ribosomal subunits.</text>
</comment>
<dbReference type="InterPro" id="IPR036847">
    <property type="entry name" value="RimP_C_sf"/>
</dbReference>
<dbReference type="GO" id="GO:0005829">
    <property type="term" value="C:cytosol"/>
    <property type="evidence" value="ECO:0007669"/>
    <property type="project" value="TreeGrafter"/>
</dbReference>
<dbReference type="HAMAP" id="MF_01077">
    <property type="entry name" value="RimP"/>
    <property type="match status" value="1"/>
</dbReference>
<dbReference type="Gene3D" id="3.30.300.70">
    <property type="entry name" value="RimP-like superfamily, N-terminal"/>
    <property type="match status" value="1"/>
</dbReference>
<dbReference type="EMBL" id="AFHQ01000047">
    <property type="protein sequence ID" value="EGK58416.1"/>
    <property type="molecule type" value="Genomic_DNA"/>
</dbReference>
<dbReference type="Proteomes" id="UP000004067">
    <property type="component" value="Unassembled WGS sequence"/>
</dbReference>
<keyword evidence="7" id="KW-1185">Reference proteome</keyword>
<feature type="domain" description="Ribosome maturation factor RimP C-terminal" evidence="5">
    <location>
        <begin position="118"/>
        <end position="180"/>
    </location>
</feature>
<name>F5RP26_9FIRM</name>
<evidence type="ECO:0000256" key="2">
    <source>
        <dbReference type="ARBA" id="ARBA00022517"/>
    </source>
</evidence>
<dbReference type="PANTHER" id="PTHR33867:SF1">
    <property type="entry name" value="RIBOSOME MATURATION FACTOR RIMP"/>
    <property type="match status" value="1"/>
</dbReference>
<dbReference type="AlphaFoldDB" id="F5RP26"/>
<keyword evidence="2 3" id="KW-0690">Ribosome biogenesis</keyword>
<evidence type="ECO:0000313" key="7">
    <source>
        <dbReference type="Proteomes" id="UP000004067"/>
    </source>
</evidence>
<evidence type="ECO:0000256" key="1">
    <source>
        <dbReference type="ARBA" id="ARBA00022490"/>
    </source>
</evidence>
<evidence type="ECO:0000259" key="5">
    <source>
        <dbReference type="Pfam" id="PF17384"/>
    </source>
</evidence>
<evidence type="ECO:0000256" key="3">
    <source>
        <dbReference type="HAMAP-Rule" id="MF_01077"/>
    </source>
</evidence>
<comment type="subcellular location">
    <subcellularLocation>
        <location evidence="3">Cytoplasm</location>
    </subcellularLocation>
</comment>
<dbReference type="eggNOG" id="COG0779">
    <property type="taxonomic scope" value="Bacteria"/>
</dbReference>
<feature type="domain" description="Ribosome maturation factor RimP N-terminal" evidence="4">
    <location>
        <begin position="53"/>
        <end position="115"/>
    </location>
</feature>
<proteinExistence type="inferred from homology"/>
<comment type="similarity">
    <text evidence="3">Belongs to the RimP family.</text>
</comment>
<gene>
    <name evidence="3" type="primary">rimP</name>
    <name evidence="6" type="ORF">HMPREF9081_2012</name>
</gene>
<sequence>MYLCYNPINSFKIWKEWVKAHSFITYEKRESMSAKIEERVEEIVRGLLADVPELDLVDVEYVRERDYYLRVYIDKAGGIDIDDCQNLSERLEEILDREDFIPDAYILEVSSPGLDRVLRKPRDFEREHGKQVDVTLYAPFDGKKQWTGALAGCDGETLELDGGICIPMEQVSQIRLHIDF</sequence>
<dbReference type="FunFam" id="3.30.300.70:FF:000001">
    <property type="entry name" value="Ribosome maturation factor RimP"/>
    <property type="match status" value="1"/>
</dbReference>
<dbReference type="SUPFAM" id="SSF75420">
    <property type="entry name" value="YhbC-like, N-terminal domain"/>
    <property type="match status" value="1"/>
</dbReference>
<dbReference type="InterPro" id="IPR028998">
    <property type="entry name" value="RimP_C"/>
</dbReference>
<reference evidence="6 7" key="1">
    <citation type="submission" date="2011-04" db="EMBL/GenBank/DDBJ databases">
        <authorList>
            <person name="Muzny D."/>
            <person name="Qin X."/>
            <person name="Deng J."/>
            <person name="Jiang H."/>
            <person name="Liu Y."/>
            <person name="Qu J."/>
            <person name="Song X.-Z."/>
            <person name="Zhang L."/>
            <person name="Thornton R."/>
            <person name="Coyle M."/>
            <person name="Francisco L."/>
            <person name="Jackson L."/>
            <person name="Javaid M."/>
            <person name="Korchina V."/>
            <person name="Kovar C."/>
            <person name="Mata R."/>
            <person name="Mathew T."/>
            <person name="Ngo R."/>
            <person name="Nguyen L."/>
            <person name="Nguyen N."/>
            <person name="Okwuonu G."/>
            <person name="Ongeri F."/>
            <person name="Pham C."/>
            <person name="Simmons D."/>
            <person name="Wilczek-Boney K."/>
            <person name="Hale W."/>
            <person name="Jakkamsetti A."/>
            <person name="Pham P."/>
            <person name="Ruth R."/>
            <person name="San Lucas F."/>
            <person name="Warren J."/>
            <person name="Zhang J."/>
            <person name="Zhao Z."/>
            <person name="Zhou C."/>
            <person name="Zhu D."/>
            <person name="Lee S."/>
            <person name="Bess C."/>
            <person name="Blankenburg K."/>
            <person name="Forbes L."/>
            <person name="Fu Q."/>
            <person name="Gubbala S."/>
            <person name="Hirani K."/>
            <person name="Jayaseelan J.C."/>
            <person name="Lara F."/>
            <person name="Munidasa M."/>
            <person name="Palculict T."/>
            <person name="Patil S."/>
            <person name="Pu L.-L."/>
            <person name="Saada N."/>
            <person name="Tang L."/>
            <person name="Weissenberger G."/>
            <person name="Zhu Y."/>
            <person name="Hemphill L."/>
            <person name="Shang Y."/>
            <person name="Youmans B."/>
            <person name="Ayvaz T."/>
            <person name="Ross M."/>
            <person name="Santibanez J."/>
            <person name="Aqrawi P."/>
            <person name="Gross S."/>
            <person name="Joshi V."/>
            <person name="Fowler G."/>
            <person name="Nazareth L."/>
            <person name="Reid J."/>
            <person name="Worley K."/>
            <person name="Petrosino J."/>
            <person name="Highlander S."/>
            <person name="Gibbs R."/>
        </authorList>
    </citation>
    <scope>NUCLEOTIDE SEQUENCE [LARGE SCALE GENOMIC DNA]</scope>
    <source>
        <strain evidence="6 7">DSM 2778</strain>
    </source>
</reference>
<dbReference type="PANTHER" id="PTHR33867">
    <property type="entry name" value="RIBOSOME MATURATION FACTOR RIMP"/>
    <property type="match status" value="1"/>
</dbReference>
<evidence type="ECO:0000259" key="4">
    <source>
        <dbReference type="Pfam" id="PF02576"/>
    </source>
</evidence>
<comment type="caution">
    <text evidence="6">The sequence shown here is derived from an EMBL/GenBank/DDBJ whole genome shotgun (WGS) entry which is preliminary data.</text>
</comment>
<evidence type="ECO:0000313" key="6">
    <source>
        <dbReference type="EMBL" id="EGK58416.1"/>
    </source>
</evidence>
<dbReference type="STRING" id="888060.HMPREF9081_2012"/>
<organism evidence="6 7">
    <name type="scientific">Centipeda periodontii DSM 2778</name>
    <dbReference type="NCBI Taxonomy" id="888060"/>
    <lineage>
        <taxon>Bacteria</taxon>
        <taxon>Bacillati</taxon>
        <taxon>Bacillota</taxon>
        <taxon>Negativicutes</taxon>
        <taxon>Selenomonadales</taxon>
        <taxon>Selenomonadaceae</taxon>
        <taxon>Centipeda</taxon>
    </lineage>
</organism>
<dbReference type="Gene3D" id="2.30.30.180">
    <property type="entry name" value="Ribosome maturation factor RimP, C-terminal domain"/>
    <property type="match status" value="1"/>
</dbReference>
<dbReference type="HOGENOM" id="CLU_070525_2_0_9"/>
<dbReference type="InterPro" id="IPR028989">
    <property type="entry name" value="RimP_N"/>
</dbReference>
<dbReference type="SUPFAM" id="SSF74942">
    <property type="entry name" value="YhbC-like, C-terminal domain"/>
    <property type="match status" value="1"/>
</dbReference>
<accession>F5RP26</accession>
<protein>
    <recommendedName>
        <fullName evidence="3">Ribosome maturation factor RimP</fullName>
    </recommendedName>
</protein>
<keyword evidence="1 3" id="KW-0963">Cytoplasm</keyword>
<dbReference type="CDD" id="cd01734">
    <property type="entry name" value="YlxS_C"/>
    <property type="match status" value="1"/>
</dbReference>
<dbReference type="GO" id="GO:0006412">
    <property type="term" value="P:translation"/>
    <property type="evidence" value="ECO:0007669"/>
    <property type="project" value="TreeGrafter"/>
</dbReference>
<dbReference type="InterPro" id="IPR035956">
    <property type="entry name" value="RimP_N_sf"/>
</dbReference>
<dbReference type="Pfam" id="PF02576">
    <property type="entry name" value="RimP_N"/>
    <property type="match status" value="1"/>
</dbReference>